<organism evidence="11 12">
    <name type="scientific">Candidatus Proximibacter danicus</name>
    <dbReference type="NCBI Taxonomy" id="2954365"/>
    <lineage>
        <taxon>Bacteria</taxon>
        <taxon>Pseudomonadati</taxon>
        <taxon>Pseudomonadota</taxon>
        <taxon>Betaproteobacteria</taxon>
        <taxon>Candidatus Proximibacter</taxon>
    </lineage>
</organism>
<feature type="transmembrane region" description="Helical" evidence="9">
    <location>
        <begin position="396"/>
        <end position="418"/>
    </location>
</feature>
<reference evidence="11" key="1">
    <citation type="submission" date="2020-10" db="EMBL/GenBank/DDBJ databases">
        <title>Connecting structure to function with the recovery of over 1000 high-quality activated sludge metagenome-assembled genomes encoding full-length rRNA genes using long-read sequencing.</title>
        <authorList>
            <person name="Singleton C.M."/>
            <person name="Petriglieri F."/>
            <person name="Kristensen J.M."/>
            <person name="Kirkegaard R.H."/>
            <person name="Michaelsen T.Y."/>
            <person name="Andersen M.H."/>
            <person name="Karst S.M."/>
            <person name="Dueholm M.S."/>
            <person name="Nielsen P.H."/>
            <person name="Albertsen M."/>
        </authorList>
    </citation>
    <scope>NUCLEOTIDE SEQUENCE</scope>
    <source>
        <strain evidence="11">Hirt_18-Q3-R61-65_BATAC.395</strain>
    </source>
</reference>
<keyword evidence="9" id="KW-1003">Cell membrane</keyword>
<accession>A0A9D7K1E0</accession>
<evidence type="ECO:0000256" key="9">
    <source>
        <dbReference type="RuleBase" id="RU362011"/>
    </source>
</evidence>
<dbReference type="Gene3D" id="3.10.580.10">
    <property type="entry name" value="CBS-domain"/>
    <property type="match status" value="1"/>
</dbReference>
<feature type="transmembrane region" description="Helical" evidence="9">
    <location>
        <begin position="460"/>
        <end position="484"/>
    </location>
</feature>
<evidence type="ECO:0000256" key="6">
    <source>
        <dbReference type="ARBA" id="ARBA00022989"/>
    </source>
</evidence>
<dbReference type="GO" id="GO:0005886">
    <property type="term" value="C:plasma membrane"/>
    <property type="evidence" value="ECO:0007669"/>
    <property type="project" value="UniProtKB-SubCell"/>
</dbReference>
<evidence type="ECO:0000313" key="11">
    <source>
        <dbReference type="EMBL" id="MBK8523981.1"/>
    </source>
</evidence>
<dbReference type="Pfam" id="PF01769">
    <property type="entry name" value="MgtE"/>
    <property type="match status" value="1"/>
</dbReference>
<dbReference type="GO" id="GO:0015095">
    <property type="term" value="F:magnesium ion transmembrane transporter activity"/>
    <property type="evidence" value="ECO:0007669"/>
    <property type="project" value="UniProtKB-UniRule"/>
</dbReference>
<dbReference type="InterPro" id="IPR006668">
    <property type="entry name" value="Mg_transptr_MgtE_intracell_dom"/>
</dbReference>
<keyword evidence="7 9" id="KW-0472">Membrane</keyword>
<dbReference type="InterPro" id="IPR038076">
    <property type="entry name" value="MgtE_N_sf"/>
</dbReference>
<keyword evidence="9" id="KW-0479">Metal-binding</keyword>
<keyword evidence="6 9" id="KW-1133">Transmembrane helix</keyword>
<evidence type="ECO:0000256" key="4">
    <source>
        <dbReference type="ARBA" id="ARBA00022692"/>
    </source>
</evidence>
<dbReference type="InterPro" id="IPR000644">
    <property type="entry name" value="CBS_dom"/>
</dbReference>
<comment type="caution">
    <text evidence="9">Lacks conserved residue(s) required for the propagation of feature annotation.</text>
</comment>
<dbReference type="Pfam" id="PF03448">
    <property type="entry name" value="MgtE_N"/>
    <property type="match status" value="1"/>
</dbReference>
<dbReference type="NCBIfam" id="TIGR00400">
    <property type="entry name" value="mgtE"/>
    <property type="match status" value="1"/>
</dbReference>
<evidence type="ECO:0000256" key="1">
    <source>
        <dbReference type="ARBA" id="ARBA00004141"/>
    </source>
</evidence>
<dbReference type="SMART" id="SM00116">
    <property type="entry name" value="CBS"/>
    <property type="match status" value="2"/>
</dbReference>
<evidence type="ECO:0000259" key="10">
    <source>
        <dbReference type="PROSITE" id="PS51371"/>
    </source>
</evidence>
<evidence type="ECO:0000256" key="8">
    <source>
        <dbReference type="PROSITE-ProRule" id="PRU00703"/>
    </source>
</evidence>
<gene>
    <name evidence="11" type="primary">mgtE</name>
    <name evidence="11" type="ORF">IPL58_07555</name>
</gene>
<dbReference type="GO" id="GO:0046872">
    <property type="term" value="F:metal ion binding"/>
    <property type="evidence" value="ECO:0007669"/>
    <property type="project" value="UniProtKB-KW"/>
</dbReference>
<dbReference type="AlphaFoldDB" id="A0A9D7K1E0"/>
<protein>
    <recommendedName>
        <fullName evidence="9">Magnesium transporter MgtE</fullName>
    </recommendedName>
</protein>
<dbReference type="SMART" id="SM00924">
    <property type="entry name" value="MgtE_N"/>
    <property type="match status" value="1"/>
</dbReference>
<dbReference type="InterPro" id="IPR036739">
    <property type="entry name" value="SLC41_membr_dom_sf"/>
</dbReference>
<dbReference type="InterPro" id="IPR046342">
    <property type="entry name" value="CBS_dom_sf"/>
</dbReference>
<dbReference type="PANTHER" id="PTHR43773">
    <property type="entry name" value="MAGNESIUM TRANSPORTER MGTE"/>
    <property type="match status" value="1"/>
</dbReference>
<evidence type="ECO:0000313" key="12">
    <source>
        <dbReference type="Proteomes" id="UP000886689"/>
    </source>
</evidence>
<evidence type="ECO:0000256" key="2">
    <source>
        <dbReference type="ARBA" id="ARBA00009749"/>
    </source>
</evidence>
<comment type="function">
    <text evidence="9">Acts as a magnesium transporter.</text>
</comment>
<name>A0A9D7K1E0_9PROT</name>
<comment type="subunit">
    <text evidence="9">Homodimer.</text>
</comment>
<sequence length="485" mass="53551">MSDELQHSDADELQAHLTEVQDLLARHRLVENLVHRQEMSRQADSQKALVEDLVHKQHLVQLHARLDRMHPADIAYVLEALPPDERLLVWDLVRADRDGEILLEVSDAVRESLIESMAPAELRAAAESLDTDELADLAPDLPREVIEDVFRSLSAEEREQLRAAMSYPEDTVGAIMDFEMVTVREDVSLEAVLRYLRRFDELPDHTDQLFVVDRDERLKGVLPLNVLLVNDPETEVGALMQTDCVDLRPDDFAEEAAKAFERYDLVSAAVVDDDQKLVGRVTVNAVVDFIREEAESEQLAQAGLREEEDIFAPVIDSVKNRWAWLAVNLVTAFVASRVIGAFEDSIEKLVALAALMPIVAGIGGNSGNQTIIMIVRAIAMGQVQPDALSRLLRKELGVALINGLVWGGLLGLISWWLYDSASLGLVMTSAMTLNLLLAALAGVAIPILRYRLGNDPAIGGSVMITALTDSGGFFIFLGLATLFLL</sequence>
<keyword evidence="5 9" id="KW-0460">Magnesium</keyword>
<dbReference type="CDD" id="cd04606">
    <property type="entry name" value="CBS_pair_Mg_transporter"/>
    <property type="match status" value="1"/>
</dbReference>
<dbReference type="EMBL" id="JADJUC010000006">
    <property type="protein sequence ID" value="MBK8523981.1"/>
    <property type="molecule type" value="Genomic_DNA"/>
</dbReference>
<dbReference type="Proteomes" id="UP000886689">
    <property type="component" value="Unassembled WGS sequence"/>
</dbReference>
<keyword evidence="8" id="KW-0129">CBS domain</keyword>
<dbReference type="Pfam" id="PF00571">
    <property type="entry name" value="CBS"/>
    <property type="match status" value="2"/>
</dbReference>
<evidence type="ECO:0000256" key="3">
    <source>
        <dbReference type="ARBA" id="ARBA00022448"/>
    </source>
</evidence>
<dbReference type="InterPro" id="IPR006669">
    <property type="entry name" value="MgtE_transporter"/>
</dbReference>
<keyword evidence="4 9" id="KW-0812">Transmembrane</keyword>
<dbReference type="SUPFAM" id="SSF54631">
    <property type="entry name" value="CBS-domain pair"/>
    <property type="match status" value="1"/>
</dbReference>
<evidence type="ECO:0000256" key="5">
    <source>
        <dbReference type="ARBA" id="ARBA00022842"/>
    </source>
</evidence>
<comment type="caution">
    <text evidence="11">The sequence shown here is derived from an EMBL/GenBank/DDBJ whole genome shotgun (WGS) entry which is preliminary data.</text>
</comment>
<dbReference type="Gene3D" id="1.10.357.20">
    <property type="entry name" value="SLC41 divalent cation transporters, integral membrane domain"/>
    <property type="match status" value="1"/>
</dbReference>
<dbReference type="PROSITE" id="PS51371">
    <property type="entry name" value="CBS"/>
    <property type="match status" value="2"/>
</dbReference>
<dbReference type="PANTHER" id="PTHR43773:SF1">
    <property type="entry name" value="MAGNESIUM TRANSPORTER MGTE"/>
    <property type="match status" value="1"/>
</dbReference>
<dbReference type="InterPro" id="IPR006667">
    <property type="entry name" value="SLC41_membr_dom"/>
</dbReference>
<feature type="transmembrane region" description="Helical" evidence="9">
    <location>
        <begin position="424"/>
        <end position="448"/>
    </location>
</feature>
<comment type="subcellular location">
    <subcellularLocation>
        <location evidence="9">Cell membrane</location>
        <topology evidence="9">Multi-pass membrane protein</topology>
    </subcellularLocation>
    <subcellularLocation>
        <location evidence="1">Membrane</location>
        <topology evidence="1">Multi-pass membrane protein</topology>
    </subcellularLocation>
</comment>
<evidence type="ECO:0000256" key="7">
    <source>
        <dbReference type="ARBA" id="ARBA00023136"/>
    </source>
</evidence>
<dbReference type="Gene3D" id="1.25.60.10">
    <property type="entry name" value="MgtE N-terminal domain-like"/>
    <property type="match status" value="1"/>
</dbReference>
<dbReference type="SUPFAM" id="SSF158791">
    <property type="entry name" value="MgtE N-terminal domain-like"/>
    <property type="match status" value="1"/>
</dbReference>
<feature type="domain" description="CBS" evidence="10">
    <location>
        <begin position="240"/>
        <end position="296"/>
    </location>
</feature>
<feature type="domain" description="CBS" evidence="10">
    <location>
        <begin position="176"/>
        <end position="239"/>
    </location>
</feature>
<keyword evidence="3 9" id="KW-0813">Transport</keyword>
<comment type="similarity">
    <text evidence="2 9">Belongs to the SLC41A transporter family.</text>
</comment>
<proteinExistence type="inferred from homology"/>
<dbReference type="SUPFAM" id="SSF161093">
    <property type="entry name" value="MgtE membrane domain-like"/>
    <property type="match status" value="1"/>
</dbReference>